<dbReference type="PROSITE" id="PS50089">
    <property type="entry name" value="ZF_RING_2"/>
    <property type="match status" value="1"/>
</dbReference>
<dbReference type="InterPro" id="IPR001841">
    <property type="entry name" value="Znf_RING"/>
</dbReference>
<dbReference type="Gene3D" id="3.10.110.10">
    <property type="entry name" value="Ubiquitin Conjugating Enzyme"/>
    <property type="match status" value="1"/>
</dbReference>
<dbReference type="GO" id="GO:0008270">
    <property type="term" value="F:zinc ion binding"/>
    <property type="evidence" value="ECO:0007669"/>
    <property type="project" value="UniProtKB-KW"/>
</dbReference>
<dbReference type="SUPFAM" id="SSF57850">
    <property type="entry name" value="RING/U-box"/>
    <property type="match status" value="1"/>
</dbReference>
<organism evidence="6 7">
    <name type="scientific">Candidula unifasciata</name>
    <dbReference type="NCBI Taxonomy" id="100452"/>
    <lineage>
        <taxon>Eukaryota</taxon>
        <taxon>Metazoa</taxon>
        <taxon>Spiralia</taxon>
        <taxon>Lophotrochozoa</taxon>
        <taxon>Mollusca</taxon>
        <taxon>Gastropoda</taxon>
        <taxon>Heterobranchia</taxon>
        <taxon>Euthyneura</taxon>
        <taxon>Panpulmonata</taxon>
        <taxon>Eupulmonata</taxon>
        <taxon>Stylommatophora</taxon>
        <taxon>Helicina</taxon>
        <taxon>Helicoidea</taxon>
        <taxon>Geomitridae</taxon>
        <taxon>Candidula</taxon>
    </lineage>
</organism>
<dbReference type="OrthoDB" id="8062037at2759"/>
<dbReference type="SMART" id="SM00184">
    <property type="entry name" value="RING"/>
    <property type="match status" value="1"/>
</dbReference>
<dbReference type="InterPro" id="IPR018957">
    <property type="entry name" value="Znf_C3HC4_RING-type"/>
</dbReference>
<name>A0A8S3ZWV4_9EUPU</name>
<evidence type="ECO:0000256" key="4">
    <source>
        <dbReference type="PROSITE-ProRule" id="PRU00175"/>
    </source>
</evidence>
<evidence type="ECO:0000256" key="3">
    <source>
        <dbReference type="ARBA" id="ARBA00022833"/>
    </source>
</evidence>
<dbReference type="PANTHER" id="PTHR40237">
    <property type="entry name" value="LD44813P"/>
    <property type="match status" value="1"/>
</dbReference>
<keyword evidence="1" id="KW-0479">Metal-binding</keyword>
<gene>
    <name evidence="6" type="ORF">CUNI_LOCUS19715</name>
</gene>
<comment type="caution">
    <text evidence="6">The sequence shown here is derived from an EMBL/GenBank/DDBJ whole genome shotgun (WGS) entry which is preliminary data.</text>
</comment>
<dbReference type="InterPro" id="IPR013083">
    <property type="entry name" value="Znf_RING/FYVE/PHD"/>
</dbReference>
<evidence type="ECO:0000259" key="5">
    <source>
        <dbReference type="PROSITE" id="PS50089"/>
    </source>
</evidence>
<evidence type="ECO:0000313" key="6">
    <source>
        <dbReference type="EMBL" id="CAG5134157.1"/>
    </source>
</evidence>
<dbReference type="Gene3D" id="3.30.40.10">
    <property type="entry name" value="Zinc/RING finger domain, C3HC4 (zinc finger)"/>
    <property type="match status" value="1"/>
</dbReference>
<accession>A0A8S3ZWV4</accession>
<evidence type="ECO:0000256" key="1">
    <source>
        <dbReference type="ARBA" id="ARBA00022723"/>
    </source>
</evidence>
<keyword evidence="7" id="KW-1185">Reference proteome</keyword>
<reference evidence="6" key="1">
    <citation type="submission" date="2021-04" db="EMBL/GenBank/DDBJ databases">
        <authorList>
            <consortium name="Molecular Ecology Group"/>
        </authorList>
    </citation>
    <scope>NUCLEOTIDE SEQUENCE</scope>
</reference>
<keyword evidence="2 4" id="KW-0863">Zinc-finger</keyword>
<proteinExistence type="predicted"/>
<dbReference type="AlphaFoldDB" id="A0A8S3ZWV4"/>
<dbReference type="InterPro" id="IPR016135">
    <property type="entry name" value="UBQ-conjugating_enzyme/RWD"/>
</dbReference>
<evidence type="ECO:0000313" key="7">
    <source>
        <dbReference type="Proteomes" id="UP000678393"/>
    </source>
</evidence>
<sequence>MVFIVMSSDGEDCSAFLRAELEQVKKEVPRIENVKLIAAVPLLVRAEIKKTEHKQVAVTCMFQPAYPAEPLVTELRSKTLADRFLDGLAKVCDTEARKLKGKPQVLHVINFVKTFIEENTLCVCSEEISTIKRLLTGDKDEIKLKQKASELVVKVHQEQYFLHIKISVPDNYPLVQITPELTEHNFPAFLYTHFKAQAAEIARRCVQPPLKKNPNQSPFVPKPSLLPTCEYLIECVKKYPLEKCQLCHERALPVDPLTESTQRGRQIEKVYCGHLFHFMCLNKFMKTPPFAEGKQCPTCGKQIFHDKWKVSSEVMETRWAHKQARQRELEEVADFME</sequence>
<dbReference type="Pfam" id="PF00097">
    <property type="entry name" value="zf-C3HC4"/>
    <property type="match status" value="1"/>
</dbReference>
<dbReference type="Proteomes" id="UP000678393">
    <property type="component" value="Unassembled WGS sequence"/>
</dbReference>
<protein>
    <recommendedName>
        <fullName evidence="5">RING-type domain-containing protein</fullName>
    </recommendedName>
</protein>
<feature type="domain" description="RING-type" evidence="5">
    <location>
        <begin position="244"/>
        <end position="299"/>
    </location>
</feature>
<evidence type="ECO:0000256" key="2">
    <source>
        <dbReference type="ARBA" id="ARBA00022771"/>
    </source>
</evidence>
<dbReference type="PANTHER" id="PTHR40237:SF1">
    <property type="entry name" value="LD44813P"/>
    <property type="match status" value="1"/>
</dbReference>
<keyword evidence="3" id="KW-0862">Zinc</keyword>
<dbReference type="EMBL" id="CAJHNH020006890">
    <property type="protein sequence ID" value="CAG5134157.1"/>
    <property type="molecule type" value="Genomic_DNA"/>
</dbReference>